<proteinExistence type="predicted"/>
<sequence>MTSLKSAISALALLVAGPLVAAELPVPTDAKVVDQHAATEQERVYPLGALRKISGQLRMENKIESRGLLSSVTWQLPVERTASEAFTQAREALQAQGGQVLFWCEARDCGESNLWANDVFGNARLYGSDEQQAFVLLRLGAPAQDTLIAVYGITRGNKRAYLHTEQFVASAPLAVVLPTPATVLRELRSTGKLDYPDLSGEPLADWVVLLGRSLNLDSTLRVTLSGTQAEAWREQLIKAGVRATRLEVGQGGASGLHVELIH</sequence>
<gene>
    <name evidence="2" type="ORF">G3O07_01015</name>
</gene>
<evidence type="ECO:0000313" key="2">
    <source>
        <dbReference type="EMBL" id="NES08627.1"/>
    </source>
</evidence>
<evidence type="ECO:0000256" key="1">
    <source>
        <dbReference type="SAM" id="SignalP"/>
    </source>
</evidence>
<feature type="chain" id="PRO_5026272684" evidence="1">
    <location>
        <begin position="22"/>
        <end position="262"/>
    </location>
</feature>
<protein>
    <submittedName>
        <fullName evidence="2">DUF4892 domain-containing protein</fullName>
    </submittedName>
</protein>
<keyword evidence="3" id="KW-1185">Reference proteome</keyword>
<name>A0A6I5RL44_9PSED</name>
<reference evidence="2 3" key="1">
    <citation type="submission" date="2020-02" db="EMBL/GenBank/DDBJ databases">
        <title>Broccoli isolated Pseudomonas sp.</title>
        <authorList>
            <person name="Fujikawa T."/>
            <person name="Sawada H."/>
        </authorList>
    </citation>
    <scope>NUCLEOTIDE SEQUENCE [LARGE SCALE GENOMIC DNA]</scope>
    <source>
        <strain evidence="2 3">JCM 32154</strain>
    </source>
</reference>
<evidence type="ECO:0000313" key="3">
    <source>
        <dbReference type="Proteomes" id="UP000471751"/>
    </source>
</evidence>
<dbReference type="EMBL" id="JAAHBT010000009">
    <property type="protein sequence ID" value="NES08627.1"/>
    <property type="molecule type" value="Genomic_DNA"/>
</dbReference>
<comment type="caution">
    <text evidence="2">The sequence shown here is derived from an EMBL/GenBank/DDBJ whole genome shotgun (WGS) entry which is preliminary data.</text>
</comment>
<organism evidence="2 3">
    <name type="scientific">Pseudomonas laurentiana</name>
    <dbReference type="NCBI Taxonomy" id="2364649"/>
    <lineage>
        <taxon>Bacteria</taxon>
        <taxon>Pseudomonadati</taxon>
        <taxon>Pseudomonadota</taxon>
        <taxon>Gammaproteobacteria</taxon>
        <taxon>Pseudomonadales</taxon>
        <taxon>Pseudomonadaceae</taxon>
        <taxon>Pseudomonas</taxon>
    </lineage>
</organism>
<accession>A0A6I5RL44</accession>
<feature type="signal peptide" evidence="1">
    <location>
        <begin position="1"/>
        <end position="21"/>
    </location>
</feature>
<dbReference type="InterPro" id="IPR032608">
    <property type="entry name" value="DUF4892"/>
</dbReference>
<dbReference type="Pfam" id="PF16234">
    <property type="entry name" value="DUF4892"/>
    <property type="match status" value="1"/>
</dbReference>
<dbReference type="AlphaFoldDB" id="A0A6I5RL44"/>
<keyword evidence="1" id="KW-0732">Signal</keyword>
<dbReference type="Proteomes" id="UP000471751">
    <property type="component" value="Unassembled WGS sequence"/>
</dbReference>
<dbReference type="RefSeq" id="WP_163931625.1">
    <property type="nucleotide sequence ID" value="NZ_BMQU01000016.1"/>
</dbReference>